<comment type="caution">
    <text evidence="1">The sequence shown here is derived from an EMBL/GenBank/DDBJ whole genome shotgun (WGS) entry which is preliminary data.</text>
</comment>
<dbReference type="EMBL" id="VNHX01000027">
    <property type="protein sequence ID" value="TYP89426.1"/>
    <property type="molecule type" value="Genomic_DNA"/>
</dbReference>
<proteinExistence type="predicted"/>
<accession>A0A5S5D2P7</accession>
<dbReference type="AlphaFoldDB" id="A0A5S5D2P7"/>
<protein>
    <submittedName>
        <fullName evidence="1">Uncharacterized protein</fullName>
    </submittedName>
</protein>
<keyword evidence="2" id="KW-1185">Reference proteome</keyword>
<name>A0A5S5D2P7_9SPHI</name>
<evidence type="ECO:0000313" key="1">
    <source>
        <dbReference type="EMBL" id="TYP89426.1"/>
    </source>
</evidence>
<organism evidence="1 2">
    <name type="scientific">Sphingobacterium allocomposti</name>
    <dbReference type="NCBI Taxonomy" id="415956"/>
    <lineage>
        <taxon>Bacteria</taxon>
        <taxon>Pseudomonadati</taxon>
        <taxon>Bacteroidota</taxon>
        <taxon>Sphingobacteriia</taxon>
        <taxon>Sphingobacteriales</taxon>
        <taxon>Sphingobacteriaceae</taxon>
        <taxon>Sphingobacterium</taxon>
    </lineage>
</organism>
<gene>
    <name evidence="1" type="ORF">BC792_12727</name>
</gene>
<evidence type="ECO:0000313" key="2">
    <source>
        <dbReference type="Proteomes" id="UP000325105"/>
    </source>
</evidence>
<sequence length="71" mass="8378">MSQGYAKKREREIEDIKFIAWHSMVGTRLEKIPSFEQFVLGKKSVTKASQSQRDKFISEAMKHYNSKKNRI</sequence>
<reference evidence="1 2" key="1">
    <citation type="submission" date="2019-07" db="EMBL/GenBank/DDBJ databases">
        <title>Genomic Encyclopedia of Archaeal and Bacterial Type Strains, Phase II (KMG-II): from individual species to whole genera.</title>
        <authorList>
            <person name="Goeker M."/>
        </authorList>
    </citation>
    <scope>NUCLEOTIDE SEQUENCE [LARGE SCALE GENOMIC DNA]</scope>
    <source>
        <strain evidence="1 2">DSM 18850</strain>
    </source>
</reference>
<dbReference type="Proteomes" id="UP000325105">
    <property type="component" value="Unassembled WGS sequence"/>
</dbReference>